<dbReference type="SUPFAM" id="SSF51735">
    <property type="entry name" value="NAD(P)-binding Rossmann-fold domains"/>
    <property type="match status" value="1"/>
</dbReference>
<evidence type="ECO:0000259" key="2">
    <source>
        <dbReference type="Pfam" id="PF19051"/>
    </source>
</evidence>
<accession>A0A0H4PLG9</accession>
<gene>
    <name evidence="3" type="ORF">CA2015_4543</name>
</gene>
<protein>
    <submittedName>
        <fullName evidence="3">Oxidoreductase domain protein</fullName>
    </submittedName>
</protein>
<dbReference type="OrthoDB" id="9763611at2"/>
<dbReference type="PANTHER" id="PTHR43818">
    <property type="entry name" value="BCDNA.GH03377"/>
    <property type="match status" value="1"/>
</dbReference>
<dbReference type="STRING" id="320787.CA2015_4543"/>
<dbReference type="InterPro" id="IPR000683">
    <property type="entry name" value="Gfo/Idh/MocA-like_OxRdtase_N"/>
</dbReference>
<dbReference type="Proteomes" id="UP000036520">
    <property type="component" value="Chromosome"/>
</dbReference>
<evidence type="ECO:0000313" key="3">
    <source>
        <dbReference type="EMBL" id="AKP53880.1"/>
    </source>
</evidence>
<organism evidence="3 4">
    <name type="scientific">Cyclobacterium amurskyense</name>
    <dbReference type="NCBI Taxonomy" id="320787"/>
    <lineage>
        <taxon>Bacteria</taxon>
        <taxon>Pseudomonadati</taxon>
        <taxon>Bacteroidota</taxon>
        <taxon>Cytophagia</taxon>
        <taxon>Cytophagales</taxon>
        <taxon>Cyclobacteriaceae</taxon>
        <taxon>Cyclobacterium</taxon>
    </lineage>
</organism>
<dbReference type="InterPro" id="IPR050463">
    <property type="entry name" value="Gfo/Idh/MocA_oxidrdct_glycsds"/>
</dbReference>
<dbReference type="InterPro" id="IPR043906">
    <property type="entry name" value="Gfo/Idh/MocA_OxRdtase_bact_C"/>
</dbReference>
<dbReference type="EMBL" id="CP012040">
    <property type="protein sequence ID" value="AKP53880.1"/>
    <property type="molecule type" value="Genomic_DNA"/>
</dbReference>
<dbReference type="Gene3D" id="3.30.360.10">
    <property type="entry name" value="Dihydrodipicolinate Reductase, domain 2"/>
    <property type="match status" value="1"/>
</dbReference>
<sequence>MKDINKSTKNNSRRNFIKASTTAVAGFYIVPRHVLGGPGFKAPSDKLRIAGIGAGGKGGSDIRNFHESGNADIVVLCDVDPKRAAGSIKAFPKAKFYTDYREMLDKEGNNIDAVSVSTPDHNHAVQALTAMKLGKHVYVQKPLTHTIHEARILTQAAEKYKLVTQMGNQGSSGDGVRKMREWYAAGLIGEATKVEVWTNRPVWPQGVPWPGETGKKAPKNLDWDLWLGTAKQMGYVENLHPFNWRGWWEFGTGALGDMACHLMEPAFRTLDLGYPTGAECSVGSVYTGEFTKGYFPESCPPSSHITLGFDKPNGGNLEFHWMDGGIQPSRPEELGPNEEMGDGGNGVIIEGTRGKMMCSTYGLNPKLLPSSINDSVNVAPTLPRVEGGAGGHYAQWVNACIAGHGSKEFNELSSPFSIAGPLTESVLMGNLAIKSHDFRTPKADGKGFDYPGRGIKLMWDGENMKVTNFEPANQFVSKEYRAGFELPKV</sequence>
<feature type="domain" description="Gfo/Idh/MocA-like oxidoreductase bacterial type C-terminal" evidence="2">
    <location>
        <begin position="176"/>
        <end position="266"/>
    </location>
</feature>
<dbReference type="Gene3D" id="3.40.50.720">
    <property type="entry name" value="NAD(P)-binding Rossmann-like Domain"/>
    <property type="match status" value="1"/>
</dbReference>
<dbReference type="SUPFAM" id="SSF55347">
    <property type="entry name" value="Glyceraldehyde-3-phosphate dehydrogenase-like, C-terminal domain"/>
    <property type="match status" value="1"/>
</dbReference>
<name>A0A0H4PLG9_9BACT</name>
<keyword evidence="4" id="KW-1185">Reference proteome</keyword>
<dbReference type="GO" id="GO:0000166">
    <property type="term" value="F:nucleotide binding"/>
    <property type="evidence" value="ECO:0007669"/>
    <property type="project" value="InterPro"/>
</dbReference>
<evidence type="ECO:0000259" key="1">
    <source>
        <dbReference type="Pfam" id="PF01408"/>
    </source>
</evidence>
<feature type="domain" description="Gfo/Idh/MocA-like oxidoreductase N-terminal" evidence="1">
    <location>
        <begin position="48"/>
        <end position="167"/>
    </location>
</feature>
<dbReference type="Pfam" id="PF19051">
    <property type="entry name" value="GFO_IDH_MocA_C2"/>
    <property type="match status" value="1"/>
</dbReference>
<dbReference type="PANTHER" id="PTHR43818:SF10">
    <property type="entry name" value="NADH-DEPENDENT DEHYDROGENASE-RELATED"/>
    <property type="match status" value="1"/>
</dbReference>
<dbReference type="RefSeq" id="WP_048643934.1">
    <property type="nucleotide sequence ID" value="NZ_CP012040.1"/>
</dbReference>
<reference evidence="3 4" key="1">
    <citation type="submission" date="2015-07" db="EMBL/GenBank/DDBJ databases">
        <authorList>
            <person name="Kim K.M."/>
        </authorList>
    </citation>
    <scope>NUCLEOTIDE SEQUENCE [LARGE SCALE GENOMIC DNA]</scope>
    <source>
        <strain evidence="3 4">KCTC 12363</strain>
    </source>
</reference>
<dbReference type="PATRIC" id="fig|320787.5.peg.4979"/>
<dbReference type="KEGG" id="camu:CA2015_4543"/>
<dbReference type="InterPro" id="IPR036291">
    <property type="entry name" value="NAD(P)-bd_dom_sf"/>
</dbReference>
<dbReference type="AlphaFoldDB" id="A0A0H4PLG9"/>
<dbReference type="Pfam" id="PF01408">
    <property type="entry name" value="GFO_IDH_MocA"/>
    <property type="match status" value="1"/>
</dbReference>
<evidence type="ECO:0000313" key="4">
    <source>
        <dbReference type="Proteomes" id="UP000036520"/>
    </source>
</evidence>
<proteinExistence type="predicted"/>